<feature type="domain" description="Rhodanese" evidence="2">
    <location>
        <begin position="56"/>
        <end position="176"/>
    </location>
</feature>
<dbReference type="SMART" id="SM00450">
    <property type="entry name" value="RHOD"/>
    <property type="match status" value="1"/>
</dbReference>
<feature type="region of interest" description="Disordered" evidence="1">
    <location>
        <begin position="204"/>
        <end position="250"/>
    </location>
</feature>
<dbReference type="EMBL" id="HBKQ01018696">
    <property type="protein sequence ID" value="CAE2232951.1"/>
    <property type="molecule type" value="Transcribed_RNA"/>
</dbReference>
<dbReference type="AlphaFoldDB" id="A0A7S4ILB6"/>
<dbReference type="Gene3D" id="3.40.250.10">
    <property type="entry name" value="Rhodanese-like domain"/>
    <property type="match status" value="1"/>
</dbReference>
<proteinExistence type="predicted"/>
<dbReference type="SUPFAM" id="SSF52821">
    <property type="entry name" value="Rhodanese/Cell cycle control phosphatase"/>
    <property type="match status" value="1"/>
</dbReference>
<organism evidence="3">
    <name type="scientific">Odontella aurita</name>
    <dbReference type="NCBI Taxonomy" id="265563"/>
    <lineage>
        <taxon>Eukaryota</taxon>
        <taxon>Sar</taxon>
        <taxon>Stramenopiles</taxon>
        <taxon>Ochrophyta</taxon>
        <taxon>Bacillariophyta</taxon>
        <taxon>Mediophyceae</taxon>
        <taxon>Biddulphiophycidae</taxon>
        <taxon>Eupodiscales</taxon>
        <taxon>Odontellaceae</taxon>
        <taxon>Odontella</taxon>
    </lineage>
</organism>
<feature type="compositionally biased region" description="Basic and acidic residues" evidence="1">
    <location>
        <begin position="204"/>
        <end position="213"/>
    </location>
</feature>
<accession>A0A7S4ILB6</accession>
<sequence length="250" mass="27471">MSTSSLSTLSKRPRAEGTALDAMAEACGPRDCLYRWCADRSMYITQDELLAARAARPEAVVVVDCRDEDGAGGRIRGAVRLPDSAFASDFESRLLPALVALPRDCGDDDSPMVVFHCMESVRRGPRCAKRLDAYISNLRSDDDDPECAQQPPRSLSIRVLEGGADHWIRRFYSDAEQVEDFDDDYWGFLDGGGAATGFDERVDIVGSSDDRGPPRHRSYVRPSDQPATSWSDAGNSSGVSARSQQKDRID</sequence>
<name>A0A7S4ILB6_9STRA</name>
<dbReference type="GO" id="GO:0005737">
    <property type="term" value="C:cytoplasm"/>
    <property type="evidence" value="ECO:0007669"/>
    <property type="project" value="TreeGrafter"/>
</dbReference>
<protein>
    <recommendedName>
        <fullName evidence="2">Rhodanese domain-containing protein</fullName>
    </recommendedName>
</protein>
<dbReference type="GO" id="GO:0005634">
    <property type="term" value="C:nucleus"/>
    <property type="evidence" value="ECO:0007669"/>
    <property type="project" value="TreeGrafter"/>
</dbReference>
<feature type="compositionally biased region" description="Polar residues" evidence="1">
    <location>
        <begin position="225"/>
        <end position="243"/>
    </location>
</feature>
<evidence type="ECO:0000256" key="1">
    <source>
        <dbReference type="SAM" id="MobiDB-lite"/>
    </source>
</evidence>
<gene>
    <name evidence="3" type="ORF">OAUR00152_LOCUS12676</name>
</gene>
<dbReference type="GO" id="GO:0004725">
    <property type="term" value="F:protein tyrosine phosphatase activity"/>
    <property type="evidence" value="ECO:0007669"/>
    <property type="project" value="TreeGrafter"/>
</dbReference>
<dbReference type="PANTHER" id="PTHR10828">
    <property type="entry name" value="M-PHASE INDUCER PHOSPHATASE DUAL SPECIFICITY PHOSPHATASE CDC25"/>
    <property type="match status" value="1"/>
</dbReference>
<dbReference type="InterPro" id="IPR036873">
    <property type="entry name" value="Rhodanese-like_dom_sf"/>
</dbReference>
<evidence type="ECO:0000259" key="2">
    <source>
        <dbReference type="PROSITE" id="PS50206"/>
    </source>
</evidence>
<dbReference type="InterPro" id="IPR001763">
    <property type="entry name" value="Rhodanese-like_dom"/>
</dbReference>
<reference evidence="3" key="1">
    <citation type="submission" date="2021-01" db="EMBL/GenBank/DDBJ databases">
        <authorList>
            <person name="Corre E."/>
            <person name="Pelletier E."/>
            <person name="Niang G."/>
            <person name="Scheremetjew M."/>
            <person name="Finn R."/>
            <person name="Kale V."/>
            <person name="Holt S."/>
            <person name="Cochrane G."/>
            <person name="Meng A."/>
            <person name="Brown T."/>
            <person name="Cohen L."/>
        </authorList>
    </citation>
    <scope>NUCLEOTIDE SEQUENCE</scope>
    <source>
        <strain evidence="3">Isolate 1302-5</strain>
    </source>
</reference>
<evidence type="ECO:0000313" key="3">
    <source>
        <dbReference type="EMBL" id="CAE2232951.1"/>
    </source>
</evidence>
<dbReference type="PANTHER" id="PTHR10828:SF38">
    <property type="entry name" value="ARSENICAL-RESISTANCE PROTEIN 2-RELATED"/>
    <property type="match status" value="1"/>
</dbReference>
<dbReference type="PROSITE" id="PS50206">
    <property type="entry name" value="RHODANESE_3"/>
    <property type="match status" value="1"/>
</dbReference>